<proteinExistence type="predicted"/>
<dbReference type="KEGG" id="jpo:G7058_06715"/>
<accession>A0A6G7WHK7</accession>
<sequence length="105" mass="11697">MDIQIVAATTSIANCLQIVKDLRNDGIAKEDLLVITNLTTREIIFNNHNLRQSDGSVFSSHSLIQNVKHILILSDLEKDGPIPEALVPYKERIEFGSMIIAVLNK</sequence>
<dbReference type="Proteomes" id="UP000501830">
    <property type="component" value="Chromosome"/>
</dbReference>
<dbReference type="EMBL" id="CP049889">
    <property type="protein sequence ID" value="QIK51740.1"/>
    <property type="molecule type" value="Genomic_DNA"/>
</dbReference>
<gene>
    <name evidence="1" type="ORF">G7058_06715</name>
</gene>
<dbReference type="GeneID" id="94552969"/>
<organism evidence="1 2">
    <name type="scientific">Jeotgalibaca porci</name>
    <dbReference type="NCBI Taxonomy" id="1868793"/>
    <lineage>
        <taxon>Bacteria</taxon>
        <taxon>Bacillati</taxon>
        <taxon>Bacillota</taxon>
        <taxon>Bacilli</taxon>
        <taxon>Lactobacillales</taxon>
        <taxon>Carnobacteriaceae</taxon>
        <taxon>Jeotgalibaca</taxon>
    </lineage>
</organism>
<protein>
    <submittedName>
        <fullName evidence="1">Uncharacterized protein</fullName>
    </submittedName>
</protein>
<evidence type="ECO:0000313" key="1">
    <source>
        <dbReference type="EMBL" id="QIK51740.1"/>
    </source>
</evidence>
<dbReference type="AlphaFoldDB" id="A0A6G7WHK7"/>
<name>A0A6G7WHK7_9LACT</name>
<keyword evidence="2" id="KW-1185">Reference proteome</keyword>
<evidence type="ECO:0000313" key="2">
    <source>
        <dbReference type="Proteomes" id="UP000501830"/>
    </source>
</evidence>
<dbReference type="RefSeq" id="WP_166062797.1">
    <property type="nucleotide sequence ID" value="NZ_CP049889.1"/>
</dbReference>
<reference evidence="1 2" key="1">
    <citation type="journal article" date="2017" name="Int. J. Syst. Evol. Microbiol.">
        <title>Jeotgalibaca porci sp. nov. and Jeotgalibaca arthritidis sp. nov., isolated from pigs, and emended description of the genus Jeotgalibaca.</title>
        <authorList>
            <person name="Zamora L."/>
            <person name="Perez-Sancho M."/>
            <person name="Dominguez L."/>
            <person name="Fernandez-Garayzabal J.F."/>
            <person name="Vela A.I."/>
        </authorList>
    </citation>
    <scope>NUCLEOTIDE SEQUENCE [LARGE SCALE GENOMIC DNA]</scope>
    <source>
        <strain evidence="1 2">CCUG 69148</strain>
    </source>
</reference>